<feature type="transmembrane region" description="Helical" evidence="2">
    <location>
        <begin position="361"/>
        <end position="377"/>
    </location>
</feature>
<evidence type="ECO:0000256" key="1">
    <source>
        <dbReference type="SAM" id="MobiDB-lite"/>
    </source>
</evidence>
<feature type="transmembrane region" description="Helical" evidence="2">
    <location>
        <begin position="230"/>
        <end position="252"/>
    </location>
</feature>
<dbReference type="InterPro" id="IPR010640">
    <property type="entry name" value="Low_temperature_requirement_A"/>
</dbReference>
<comment type="caution">
    <text evidence="3">The sequence shown here is derived from an EMBL/GenBank/DDBJ whole genome shotgun (WGS) entry which is preliminary data.</text>
</comment>
<feature type="transmembrane region" description="Helical" evidence="2">
    <location>
        <begin position="160"/>
        <end position="178"/>
    </location>
</feature>
<keyword evidence="2" id="KW-1133">Transmembrane helix</keyword>
<sequence>MTAEAGPAEHSKEHPGELRVSTLELFFDLVFVFTLTQLTVLLAHHLTWTSAGRVLLIFIVLFWMYGAYAHLTNQVPPDRPARRLLLIAGMASFLLCALAIPGAFGDDGVAFGIGYLLVVLVHGALFIQANGWQTLWFAAPNALGAALIIAAGATDGTVADVLWIAAIALQLLTSRLVLRRADETTRAEEQRLGGVRSDHFVERHGLLLIVAFGESVIAIGVGLEELPLDAGTITATLLGLALAAGLWWAYFVRDEDAAEERLAAAGPQERFRLSINAYFYSFIPMLLGIVCLAAGVKKSLGHLFEHLHTGPAVALAGGVALYLAGDAAFRTVLGIRPRAGRAAAAAVALATVPLGTQVNAAVQLIALVAVIVALLAIEYRLAPCPTSEAPEATEEPGTSEATETPEPPTTPKA</sequence>
<feature type="compositionally biased region" description="Low complexity" evidence="1">
    <location>
        <begin position="387"/>
        <end position="404"/>
    </location>
</feature>
<dbReference type="RefSeq" id="WP_165244478.1">
    <property type="nucleotide sequence ID" value="NZ_JAAKZV010000301.1"/>
</dbReference>
<evidence type="ECO:0000256" key="2">
    <source>
        <dbReference type="SAM" id="Phobius"/>
    </source>
</evidence>
<dbReference type="AlphaFoldDB" id="A0A6G4UB88"/>
<dbReference type="Proteomes" id="UP000481583">
    <property type="component" value="Unassembled WGS sequence"/>
</dbReference>
<feature type="transmembrane region" description="Helical" evidence="2">
    <location>
        <begin position="273"/>
        <end position="296"/>
    </location>
</feature>
<keyword evidence="2" id="KW-0472">Membrane</keyword>
<dbReference type="EMBL" id="JAAKZV010000301">
    <property type="protein sequence ID" value="NGN69489.1"/>
    <property type="molecule type" value="Genomic_DNA"/>
</dbReference>
<feature type="transmembrane region" description="Helical" evidence="2">
    <location>
        <begin position="134"/>
        <end position="154"/>
    </location>
</feature>
<feature type="transmembrane region" description="Helical" evidence="2">
    <location>
        <begin position="54"/>
        <end position="72"/>
    </location>
</feature>
<keyword evidence="2" id="KW-0812">Transmembrane</keyword>
<protein>
    <submittedName>
        <fullName evidence="3">Low temperature requirement protein A</fullName>
    </submittedName>
</protein>
<keyword evidence="4" id="KW-1185">Reference proteome</keyword>
<evidence type="ECO:0000313" key="4">
    <source>
        <dbReference type="Proteomes" id="UP000481583"/>
    </source>
</evidence>
<feature type="transmembrane region" description="Helical" evidence="2">
    <location>
        <begin position="84"/>
        <end position="103"/>
    </location>
</feature>
<feature type="region of interest" description="Disordered" evidence="1">
    <location>
        <begin position="387"/>
        <end position="413"/>
    </location>
</feature>
<name>A0A6G4UB88_9ACTN</name>
<organism evidence="3 4">
    <name type="scientific">Streptomyces coryli</name>
    <dbReference type="NCBI Taxonomy" id="1128680"/>
    <lineage>
        <taxon>Bacteria</taxon>
        <taxon>Bacillati</taxon>
        <taxon>Actinomycetota</taxon>
        <taxon>Actinomycetes</taxon>
        <taxon>Kitasatosporales</taxon>
        <taxon>Streptomycetaceae</taxon>
        <taxon>Streptomyces</taxon>
    </lineage>
</organism>
<dbReference type="Pfam" id="PF06772">
    <property type="entry name" value="LtrA"/>
    <property type="match status" value="1"/>
</dbReference>
<feature type="transmembrane region" description="Helical" evidence="2">
    <location>
        <begin position="25"/>
        <end position="48"/>
    </location>
</feature>
<gene>
    <name evidence="3" type="ORF">G5C51_37080</name>
</gene>
<proteinExistence type="predicted"/>
<dbReference type="PANTHER" id="PTHR36840:SF1">
    <property type="entry name" value="BLL5714 PROTEIN"/>
    <property type="match status" value="1"/>
</dbReference>
<feature type="transmembrane region" description="Helical" evidence="2">
    <location>
        <begin position="308"/>
        <end position="327"/>
    </location>
</feature>
<feature type="transmembrane region" description="Helical" evidence="2">
    <location>
        <begin position="109"/>
        <end position="127"/>
    </location>
</feature>
<feature type="transmembrane region" description="Helical" evidence="2">
    <location>
        <begin position="206"/>
        <end position="224"/>
    </location>
</feature>
<accession>A0A6G4UB88</accession>
<reference evidence="3 4" key="1">
    <citation type="submission" date="2020-02" db="EMBL/GenBank/DDBJ databases">
        <title>Whole-genome analyses of novel actinobacteria.</title>
        <authorList>
            <person name="Sahin N."/>
        </authorList>
    </citation>
    <scope>NUCLEOTIDE SEQUENCE [LARGE SCALE GENOMIC DNA]</scope>
    <source>
        <strain evidence="3 4">A7024</strain>
    </source>
</reference>
<dbReference type="PANTHER" id="PTHR36840">
    <property type="entry name" value="BLL5714 PROTEIN"/>
    <property type="match status" value="1"/>
</dbReference>
<evidence type="ECO:0000313" key="3">
    <source>
        <dbReference type="EMBL" id="NGN69489.1"/>
    </source>
</evidence>